<proteinExistence type="predicted"/>
<dbReference type="AlphaFoldDB" id="A0A2T3HUW7"/>
<accession>A0A2T3HUW7</accession>
<sequence length="75" mass="8679">MQLCLIIYTTEEFRKHIQDVGAAPQYEGVDKYLKFGDQLDSLAKEWEKDAIKIWDEEGDGEQYTAEHKCYTCGGK</sequence>
<evidence type="ECO:0000313" key="1">
    <source>
        <dbReference type="EMBL" id="PSU01553.1"/>
    </source>
</evidence>
<comment type="caution">
    <text evidence="1">The sequence shown here is derived from an EMBL/GenBank/DDBJ whole genome shotgun (WGS) entry which is preliminary data.</text>
</comment>
<gene>
    <name evidence="1" type="ORF">C0W81_15500</name>
</gene>
<protein>
    <submittedName>
        <fullName evidence="1">Uncharacterized protein</fullName>
    </submittedName>
</protein>
<evidence type="ECO:0000313" key="2">
    <source>
        <dbReference type="Proteomes" id="UP000241858"/>
    </source>
</evidence>
<reference evidence="1 2" key="1">
    <citation type="submission" date="2018-03" db="EMBL/GenBank/DDBJ databases">
        <title>Whole genome sequencing of Histamine producing bacteria.</title>
        <authorList>
            <person name="Butler K."/>
        </authorList>
    </citation>
    <scope>NUCLEOTIDE SEQUENCE [LARGE SCALE GENOMIC DNA]</scope>
    <source>
        <strain evidence="1 2">DSM 23343</strain>
    </source>
</reference>
<dbReference type="RefSeq" id="WP_060996725.1">
    <property type="nucleotide sequence ID" value="NZ_LNQZ01000002.1"/>
</dbReference>
<organism evidence="1 2">
    <name type="scientific">Photobacterium aquimaris</name>
    <dbReference type="NCBI Taxonomy" id="512643"/>
    <lineage>
        <taxon>Bacteria</taxon>
        <taxon>Pseudomonadati</taxon>
        <taxon>Pseudomonadota</taxon>
        <taxon>Gammaproteobacteria</taxon>
        <taxon>Vibrionales</taxon>
        <taxon>Vibrionaceae</taxon>
        <taxon>Photobacterium</taxon>
    </lineage>
</organism>
<dbReference type="Proteomes" id="UP000241858">
    <property type="component" value="Unassembled WGS sequence"/>
</dbReference>
<dbReference type="OrthoDB" id="9782387at2"/>
<dbReference type="EMBL" id="PYLY01000035">
    <property type="protein sequence ID" value="PSU01553.1"/>
    <property type="molecule type" value="Genomic_DNA"/>
</dbReference>
<name>A0A2T3HUW7_9GAMM</name>